<dbReference type="AlphaFoldDB" id="A0A8J5X971"/>
<reference evidence="2" key="1">
    <citation type="submission" date="2021-05" db="EMBL/GenBank/DDBJ databases">
        <title>The genome of the haptophyte Pavlova lutheri (Diacronema luteri, Pavlovales) - a model for lipid biosynthesis in eukaryotic algae.</title>
        <authorList>
            <person name="Hulatt C.J."/>
            <person name="Posewitz M.C."/>
        </authorList>
    </citation>
    <scope>NUCLEOTIDE SEQUENCE</scope>
    <source>
        <strain evidence="2">NIVA-4/92</strain>
    </source>
</reference>
<dbReference type="NCBIfam" id="NF005068">
    <property type="entry name" value="PRK06486.1"/>
    <property type="match status" value="1"/>
</dbReference>
<dbReference type="InterPro" id="IPR051017">
    <property type="entry name" value="Aldolase-II_Adducin_sf"/>
</dbReference>
<organism evidence="2 3">
    <name type="scientific">Diacronema lutheri</name>
    <name type="common">Unicellular marine alga</name>
    <name type="synonym">Monochrysis lutheri</name>
    <dbReference type="NCBI Taxonomy" id="2081491"/>
    <lineage>
        <taxon>Eukaryota</taxon>
        <taxon>Haptista</taxon>
        <taxon>Haptophyta</taxon>
        <taxon>Pavlovophyceae</taxon>
        <taxon>Pavlovales</taxon>
        <taxon>Pavlovaceae</taxon>
        <taxon>Diacronema</taxon>
    </lineage>
</organism>
<comment type="caution">
    <text evidence="2">The sequence shown here is derived from an EMBL/GenBank/DDBJ whole genome shotgun (WGS) entry which is preliminary data.</text>
</comment>
<gene>
    <name evidence="2" type="ORF">KFE25_005247</name>
</gene>
<evidence type="ECO:0000259" key="1">
    <source>
        <dbReference type="SMART" id="SM01007"/>
    </source>
</evidence>
<accession>A0A8J5X971</accession>
<dbReference type="InterPro" id="IPR036409">
    <property type="entry name" value="Aldolase_II/adducin_N_sf"/>
</dbReference>
<dbReference type="OMA" id="EAVFWFV"/>
<dbReference type="InterPro" id="IPR001303">
    <property type="entry name" value="Aldolase_II/adducin_N"/>
</dbReference>
<feature type="domain" description="Class II aldolase/adducin N-terminal" evidence="1">
    <location>
        <begin position="12"/>
        <end position="194"/>
    </location>
</feature>
<dbReference type="PANTHER" id="PTHR10672">
    <property type="entry name" value="ADDUCIN"/>
    <property type="match status" value="1"/>
</dbReference>
<evidence type="ECO:0000313" key="2">
    <source>
        <dbReference type="EMBL" id="KAG8458820.1"/>
    </source>
</evidence>
<dbReference type="SUPFAM" id="SSF53639">
    <property type="entry name" value="AraD/HMP-PK domain-like"/>
    <property type="match status" value="1"/>
</dbReference>
<name>A0A8J5X971_DIALT</name>
<proteinExistence type="predicted"/>
<dbReference type="EMBL" id="JAGTXO010000047">
    <property type="protein sequence ID" value="KAG8458820.1"/>
    <property type="molecule type" value="Genomic_DNA"/>
</dbReference>
<dbReference type="GO" id="GO:0051015">
    <property type="term" value="F:actin filament binding"/>
    <property type="evidence" value="ECO:0007669"/>
    <property type="project" value="TreeGrafter"/>
</dbReference>
<evidence type="ECO:0000313" key="3">
    <source>
        <dbReference type="Proteomes" id="UP000751190"/>
    </source>
</evidence>
<protein>
    <recommendedName>
        <fullName evidence="1">Class II aldolase/adducin N-terminal domain-containing protein</fullName>
    </recommendedName>
</protein>
<keyword evidence="3" id="KW-1185">Reference proteome</keyword>
<dbReference type="PANTHER" id="PTHR10672:SF21">
    <property type="entry name" value="CLASS II ALDOLASE_ADDUCIN N-TERMINAL DOMAIN-CONTAINING PROTEIN"/>
    <property type="match status" value="1"/>
</dbReference>
<dbReference type="OrthoDB" id="3238794at2759"/>
<sequence length="249" mass="26943">MAEEALVRQARIDLAAVYRLLDRMGLNEGICNHLTALVPGTRDRFLCIRYGLLWSEVTASNLVLLDSAGRILEGEGPIETTAFEIHRAIHQADPVRYACVLHTHMPRASALCCLEPMALRMVHQNSCRFFRDVAYDAEFRGLVLDAAEGARIASALGGKSVLFHRAHGVIVCGPTIAAAFDALYYLERAAEVQLLAMGALGAGTALALISDETAAVVKAQMDAGKAEWAAQHLDAQKRGLARADPSFCE</sequence>
<dbReference type="SMART" id="SM01007">
    <property type="entry name" value="Aldolase_II"/>
    <property type="match status" value="1"/>
</dbReference>
<dbReference type="Pfam" id="PF00596">
    <property type="entry name" value="Aldolase_II"/>
    <property type="match status" value="1"/>
</dbReference>
<dbReference type="Proteomes" id="UP000751190">
    <property type="component" value="Unassembled WGS sequence"/>
</dbReference>
<dbReference type="GO" id="GO:0005856">
    <property type="term" value="C:cytoskeleton"/>
    <property type="evidence" value="ECO:0007669"/>
    <property type="project" value="TreeGrafter"/>
</dbReference>
<dbReference type="Gene3D" id="3.40.225.10">
    <property type="entry name" value="Class II aldolase/adducin N-terminal domain"/>
    <property type="match status" value="1"/>
</dbReference>